<keyword evidence="11 18" id="KW-0812">Transmembrane</keyword>
<evidence type="ECO:0000256" key="3">
    <source>
        <dbReference type="ARBA" id="ARBA00005119"/>
    </source>
</evidence>
<evidence type="ECO:0000256" key="18">
    <source>
        <dbReference type="RuleBase" id="RU003938"/>
    </source>
</evidence>
<evidence type="ECO:0000256" key="9">
    <source>
        <dbReference type="ARBA" id="ARBA00022516"/>
    </source>
</evidence>
<dbReference type="InterPro" id="IPR000374">
    <property type="entry name" value="PC_trans"/>
</dbReference>
<feature type="transmembrane region" description="Helical" evidence="19">
    <location>
        <begin position="65"/>
        <end position="97"/>
    </location>
</feature>
<evidence type="ECO:0000256" key="17">
    <source>
        <dbReference type="ARBA" id="ARBA00023264"/>
    </source>
</evidence>
<evidence type="ECO:0000256" key="15">
    <source>
        <dbReference type="ARBA" id="ARBA00023136"/>
    </source>
</evidence>
<feature type="transmembrane region" description="Helical" evidence="19">
    <location>
        <begin position="12"/>
        <end position="45"/>
    </location>
</feature>
<evidence type="ECO:0000256" key="12">
    <source>
        <dbReference type="ARBA" id="ARBA00022695"/>
    </source>
</evidence>
<keyword evidence="15 19" id="KW-0472">Membrane</keyword>
<evidence type="ECO:0000313" key="21">
    <source>
        <dbReference type="Proteomes" id="UP000282125"/>
    </source>
</evidence>
<evidence type="ECO:0000256" key="13">
    <source>
        <dbReference type="ARBA" id="ARBA00022989"/>
    </source>
</evidence>
<dbReference type="UniPathway" id="UPA00557">
    <property type="reaction ID" value="UER00614"/>
</dbReference>
<evidence type="ECO:0000256" key="4">
    <source>
        <dbReference type="ARBA" id="ARBA00005189"/>
    </source>
</evidence>
<dbReference type="GO" id="GO:0005886">
    <property type="term" value="C:plasma membrane"/>
    <property type="evidence" value="ECO:0007669"/>
    <property type="project" value="UniProtKB-SubCell"/>
</dbReference>
<evidence type="ECO:0000256" key="7">
    <source>
        <dbReference type="ARBA" id="ARBA00019373"/>
    </source>
</evidence>
<dbReference type="OrthoDB" id="9799199at2"/>
<feature type="transmembrane region" description="Helical" evidence="19">
    <location>
        <begin position="131"/>
        <end position="149"/>
    </location>
</feature>
<dbReference type="PANTHER" id="PTHR46382:SF1">
    <property type="entry name" value="PHOSPHATIDATE CYTIDYLYLTRANSFERASE"/>
    <property type="match status" value="1"/>
</dbReference>
<sequence length="263" mass="27604">MSSGNWGDLRARVLSAVVMIAVGAVAIALGGAVWSVLVVLVTALMIWELARITAPDDSPEKHIAAALLAVLSLGGMLIQGGPVMLLALFIVPLGFAFTPRRMKWVAVPYALAIMLAGAGLVSLRVSGVTPLLWLLAVIIVSDVAGYFAGRAFGGPKFWPAISPKKTWSGTVAGWIGAALVGAGFHLWAGTPAALIWLSPLVAFAGQLGDILESWLKRRAGIKDSSNLIPGHGGFLDRFDALLLAAMLVFVVQHLVYFRAVGAF</sequence>
<dbReference type="PROSITE" id="PS01315">
    <property type="entry name" value="CDS"/>
    <property type="match status" value="1"/>
</dbReference>
<evidence type="ECO:0000256" key="19">
    <source>
        <dbReference type="SAM" id="Phobius"/>
    </source>
</evidence>
<comment type="pathway">
    <text evidence="3 18">Phospholipid metabolism; CDP-diacylglycerol biosynthesis; CDP-diacylglycerol from sn-glycerol 3-phosphate: step 3/3.</text>
</comment>
<dbReference type="Proteomes" id="UP000282125">
    <property type="component" value="Unassembled WGS sequence"/>
</dbReference>
<keyword evidence="9" id="KW-0444">Lipid biosynthesis</keyword>
<evidence type="ECO:0000256" key="11">
    <source>
        <dbReference type="ARBA" id="ARBA00022692"/>
    </source>
</evidence>
<accession>A0A3P3DN96</accession>
<name>A0A3P3DN96_9RHOB</name>
<evidence type="ECO:0000256" key="10">
    <source>
        <dbReference type="ARBA" id="ARBA00022679"/>
    </source>
</evidence>
<dbReference type="AlphaFoldDB" id="A0A3P3DN96"/>
<evidence type="ECO:0000313" key="20">
    <source>
        <dbReference type="EMBL" id="RRH75072.1"/>
    </source>
</evidence>
<comment type="pathway">
    <text evidence="4">Lipid metabolism.</text>
</comment>
<comment type="similarity">
    <text evidence="5 18">Belongs to the CDS family.</text>
</comment>
<dbReference type="PANTHER" id="PTHR46382">
    <property type="entry name" value="PHOSPHATIDATE CYTIDYLYLTRANSFERASE"/>
    <property type="match status" value="1"/>
</dbReference>
<gene>
    <name evidence="20" type="ORF">EG244_08800</name>
</gene>
<dbReference type="GO" id="GO:0016024">
    <property type="term" value="P:CDP-diacylglycerol biosynthetic process"/>
    <property type="evidence" value="ECO:0007669"/>
    <property type="project" value="UniProtKB-UniPathway"/>
</dbReference>
<keyword evidence="8" id="KW-1003">Cell membrane</keyword>
<keyword evidence="10 18" id="KW-0808">Transferase</keyword>
<dbReference type="RefSeq" id="WP_124964639.1">
    <property type="nucleotide sequence ID" value="NZ_RRAZ01000011.1"/>
</dbReference>
<keyword evidence="12 18" id="KW-0548">Nucleotidyltransferase</keyword>
<dbReference type="EMBL" id="RRAZ01000011">
    <property type="protein sequence ID" value="RRH75072.1"/>
    <property type="molecule type" value="Genomic_DNA"/>
</dbReference>
<keyword evidence="16" id="KW-0594">Phospholipid biosynthesis</keyword>
<keyword evidence="14" id="KW-0443">Lipid metabolism</keyword>
<keyword evidence="13 19" id="KW-1133">Transmembrane helix</keyword>
<evidence type="ECO:0000256" key="14">
    <source>
        <dbReference type="ARBA" id="ARBA00023098"/>
    </source>
</evidence>
<reference evidence="20 21" key="1">
    <citation type="submission" date="2018-11" db="EMBL/GenBank/DDBJ databases">
        <title>Gemmobacter sp. nov., YIM 102744-1 draft genome.</title>
        <authorList>
            <person name="Li G."/>
            <person name="Jiang Y."/>
        </authorList>
    </citation>
    <scope>NUCLEOTIDE SEQUENCE [LARGE SCALE GENOMIC DNA]</scope>
    <source>
        <strain evidence="20 21">YIM 102744-1</strain>
    </source>
</reference>
<evidence type="ECO:0000256" key="6">
    <source>
        <dbReference type="ARBA" id="ARBA00012487"/>
    </source>
</evidence>
<evidence type="ECO:0000256" key="2">
    <source>
        <dbReference type="ARBA" id="ARBA00004651"/>
    </source>
</evidence>
<feature type="transmembrane region" description="Helical" evidence="19">
    <location>
        <begin position="104"/>
        <end position="125"/>
    </location>
</feature>
<keyword evidence="21" id="KW-1185">Reference proteome</keyword>
<organism evidence="20 21">
    <name type="scientific">Falsigemmobacter faecalis</name>
    <dbReference type="NCBI Taxonomy" id="2488730"/>
    <lineage>
        <taxon>Bacteria</taxon>
        <taxon>Pseudomonadati</taxon>
        <taxon>Pseudomonadota</taxon>
        <taxon>Alphaproteobacteria</taxon>
        <taxon>Rhodobacterales</taxon>
        <taxon>Paracoccaceae</taxon>
        <taxon>Falsigemmobacter</taxon>
    </lineage>
</organism>
<comment type="caution">
    <text evidence="20">The sequence shown here is derived from an EMBL/GenBank/DDBJ whole genome shotgun (WGS) entry which is preliminary data.</text>
</comment>
<feature type="transmembrane region" description="Helical" evidence="19">
    <location>
        <begin position="170"/>
        <end position="188"/>
    </location>
</feature>
<dbReference type="GO" id="GO:0004605">
    <property type="term" value="F:phosphatidate cytidylyltransferase activity"/>
    <property type="evidence" value="ECO:0007669"/>
    <property type="project" value="UniProtKB-EC"/>
</dbReference>
<dbReference type="Pfam" id="PF01148">
    <property type="entry name" value="CTP_transf_1"/>
    <property type="match status" value="1"/>
</dbReference>
<proteinExistence type="inferred from homology"/>
<comment type="subcellular location">
    <subcellularLocation>
        <location evidence="2">Cell membrane</location>
        <topology evidence="2">Multi-pass membrane protein</topology>
    </subcellularLocation>
</comment>
<comment type="catalytic activity">
    <reaction evidence="1 18">
        <text>a 1,2-diacyl-sn-glycero-3-phosphate + CTP + H(+) = a CDP-1,2-diacyl-sn-glycerol + diphosphate</text>
        <dbReference type="Rhea" id="RHEA:16229"/>
        <dbReference type="ChEBI" id="CHEBI:15378"/>
        <dbReference type="ChEBI" id="CHEBI:33019"/>
        <dbReference type="ChEBI" id="CHEBI:37563"/>
        <dbReference type="ChEBI" id="CHEBI:58332"/>
        <dbReference type="ChEBI" id="CHEBI:58608"/>
        <dbReference type="EC" id="2.7.7.41"/>
    </reaction>
</comment>
<protein>
    <recommendedName>
        <fullName evidence="7 18">Phosphatidate cytidylyltransferase</fullName>
        <ecNumber evidence="6 18">2.7.7.41</ecNumber>
    </recommendedName>
</protein>
<evidence type="ECO:0000256" key="16">
    <source>
        <dbReference type="ARBA" id="ARBA00023209"/>
    </source>
</evidence>
<keyword evidence="17" id="KW-1208">Phospholipid metabolism</keyword>
<evidence type="ECO:0000256" key="8">
    <source>
        <dbReference type="ARBA" id="ARBA00022475"/>
    </source>
</evidence>
<feature type="transmembrane region" description="Helical" evidence="19">
    <location>
        <begin position="240"/>
        <end position="259"/>
    </location>
</feature>
<evidence type="ECO:0000256" key="1">
    <source>
        <dbReference type="ARBA" id="ARBA00001698"/>
    </source>
</evidence>
<dbReference type="EC" id="2.7.7.41" evidence="6 18"/>
<evidence type="ECO:0000256" key="5">
    <source>
        <dbReference type="ARBA" id="ARBA00010185"/>
    </source>
</evidence>